<reference evidence="2 3" key="1">
    <citation type="journal article" date="2021" name="BMC Genomics">
        <title>Datura genome reveals duplications of psychoactive alkaloid biosynthetic genes and high mutation rate following tissue culture.</title>
        <authorList>
            <person name="Rajewski A."/>
            <person name="Carter-House D."/>
            <person name="Stajich J."/>
            <person name="Litt A."/>
        </authorList>
    </citation>
    <scope>NUCLEOTIDE SEQUENCE [LARGE SCALE GENOMIC DNA]</scope>
    <source>
        <strain evidence="2">AR-01</strain>
    </source>
</reference>
<gene>
    <name evidence="2" type="ORF">HAX54_040709</name>
</gene>
<dbReference type="EMBL" id="JACEIK010005782">
    <property type="protein sequence ID" value="MCE0482208.1"/>
    <property type="molecule type" value="Genomic_DNA"/>
</dbReference>
<feature type="region of interest" description="Disordered" evidence="1">
    <location>
        <begin position="121"/>
        <end position="143"/>
    </location>
</feature>
<evidence type="ECO:0000313" key="3">
    <source>
        <dbReference type="Proteomes" id="UP000823775"/>
    </source>
</evidence>
<sequence>MQRIGGFEIPSGGQFQSGSIRFNGFAAVTAGSGSAAGFRGFQRQTSGMLSYNNSSGNNRVDLGMNLDSSIITIKVSLKVVMVVMKSQKIPNHGFKSRCNTFEDLKSQRTTPKICLTIPADMASSTGGKPPAEADQPPLAITNH</sequence>
<keyword evidence="3" id="KW-1185">Reference proteome</keyword>
<name>A0ABS8VN22_DATST</name>
<proteinExistence type="predicted"/>
<organism evidence="2 3">
    <name type="scientific">Datura stramonium</name>
    <name type="common">Jimsonweed</name>
    <name type="synonym">Common thornapple</name>
    <dbReference type="NCBI Taxonomy" id="4076"/>
    <lineage>
        <taxon>Eukaryota</taxon>
        <taxon>Viridiplantae</taxon>
        <taxon>Streptophyta</taxon>
        <taxon>Embryophyta</taxon>
        <taxon>Tracheophyta</taxon>
        <taxon>Spermatophyta</taxon>
        <taxon>Magnoliopsida</taxon>
        <taxon>eudicotyledons</taxon>
        <taxon>Gunneridae</taxon>
        <taxon>Pentapetalae</taxon>
        <taxon>asterids</taxon>
        <taxon>lamiids</taxon>
        <taxon>Solanales</taxon>
        <taxon>Solanaceae</taxon>
        <taxon>Solanoideae</taxon>
        <taxon>Datureae</taxon>
        <taxon>Datura</taxon>
    </lineage>
</organism>
<comment type="caution">
    <text evidence="2">The sequence shown here is derived from an EMBL/GenBank/DDBJ whole genome shotgun (WGS) entry which is preliminary data.</text>
</comment>
<protein>
    <submittedName>
        <fullName evidence="2">Uncharacterized protein</fullName>
    </submittedName>
</protein>
<accession>A0ABS8VN22</accession>
<evidence type="ECO:0000313" key="2">
    <source>
        <dbReference type="EMBL" id="MCE0482208.1"/>
    </source>
</evidence>
<evidence type="ECO:0000256" key="1">
    <source>
        <dbReference type="SAM" id="MobiDB-lite"/>
    </source>
</evidence>
<dbReference type="Proteomes" id="UP000823775">
    <property type="component" value="Unassembled WGS sequence"/>
</dbReference>